<comment type="caution">
    <text evidence="1">The sequence shown here is derived from an EMBL/GenBank/DDBJ whole genome shotgun (WGS) entry which is preliminary data.</text>
</comment>
<reference evidence="1 2" key="1">
    <citation type="submission" date="2019-10" db="EMBL/GenBank/DDBJ databases">
        <authorList>
            <person name="Palmer J.M."/>
        </authorList>
    </citation>
    <scope>NUCLEOTIDE SEQUENCE [LARGE SCALE GENOMIC DNA]</scope>
    <source>
        <strain evidence="1 2">TWF730</strain>
    </source>
</reference>
<sequence>MAPPPITGKIFFRGLRHNDGGGTLSNRIEAVIDALTNGKAFLIFISGHELHEPIELHSTGVGVPGTYIWETKNSVSIFVGENAVLDKAKLLMENRTDMVSDPLDPDDNRTNGDWVSSAWLTFGDNGQQKFEDLPINIARSKEISHR</sequence>
<dbReference type="Proteomes" id="UP001373714">
    <property type="component" value="Unassembled WGS sequence"/>
</dbReference>
<dbReference type="EMBL" id="JAVHNS010000007">
    <property type="protein sequence ID" value="KAK6349136.1"/>
    <property type="molecule type" value="Genomic_DNA"/>
</dbReference>
<dbReference type="AlphaFoldDB" id="A0AAV9UW68"/>
<protein>
    <submittedName>
        <fullName evidence="1">Uncharacterized protein</fullName>
    </submittedName>
</protein>
<keyword evidence="2" id="KW-1185">Reference proteome</keyword>
<organism evidence="1 2">
    <name type="scientific">Orbilia blumenaviensis</name>
    <dbReference type="NCBI Taxonomy" id="1796055"/>
    <lineage>
        <taxon>Eukaryota</taxon>
        <taxon>Fungi</taxon>
        <taxon>Dikarya</taxon>
        <taxon>Ascomycota</taxon>
        <taxon>Pezizomycotina</taxon>
        <taxon>Orbiliomycetes</taxon>
        <taxon>Orbiliales</taxon>
        <taxon>Orbiliaceae</taxon>
        <taxon>Orbilia</taxon>
    </lineage>
</organism>
<gene>
    <name evidence="1" type="ORF">TWF730_009892</name>
</gene>
<evidence type="ECO:0000313" key="1">
    <source>
        <dbReference type="EMBL" id="KAK6349136.1"/>
    </source>
</evidence>
<name>A0AAV9UW68_9PEZI</name>
<proteinExistence type="predicted"/>
<accession>A0AAV9UW68</accession>
<evidence type="ECO:0000313" key="2">
    <source>
        <dbReference type="Proteomes" id="UP001373714"/>
    </source>
</evidence>